<dbReference type="GeneID" id="85733542"/>
<keyword evidence="1" id="KW-0812">Transmembrane</keyword>
<dbReference type="KEGG" id="mrc:R6Y96_10255"/>
<dbReference type="Pfam" id="PF06695">
    <property type="entry name" value="Sm_multidrug_ex"/>
    <property type="match status" value="1"/>
</dbReference>
<dbReference type="RefSeq" id="WP_318621358.1">
    <property type="nucleotide sequence ID" value="NZ_CP137642.1"/>
</dbReference>
<gene>
    <name evidence="2" type="ORF">R6Y96_10255</name>
</gene>
<feature type="transmembrane region" description="Helical" evidence="1">
    <location>
        <begin position="203"/>
        <end position="225"/>
    </location>
</feature>
<keyword evidence="1" id="KW-1133">Transmembrane helix</keyword>
<dbReference type="AlphaFoldDB" id="A0AAX4FV24"/>
<dbReference type="Proteomes" id="UP001305652">
    <property type="component" value="Chromosome"/>
</dbReference>
<feature type="transmembrane region" description="Helical" evidence="1">
    <location>
        <begin position="79"/>
        <end position="102"/>
    </location>
</feature>
<feature type="transmembrane region" description="Helical" evidence="1">
    <location>
        <begin position="21"/>
        <end position="45"/>
    </location>
</feature>
<dbReference type="InterPro" id="IPR009577">
    <property type="entry name" value="Sm_multidrug_ex"/>
</dbReference>
<evidence type="ECO:0000313" key="3">
    <source>
        <dbReference type="Proteomes" id="UP001305652"/>
    </source>
</evidence>
<feature type="transmembrane region" description="Helical" evidence="1">
    <location>
        <begin position="171"/>
        <end position="191"/>
    </location>
</feature>
<proteinExistence type="predicted"/>
<sequence>MDDATGVSQRVWWRTILENRYIAGPIKFLLPFGIGIILFAILYLLLPYQDFLNLSGLLAAYFIPPAGKESIIPIAIMVGYPWWLVTFAIFMVDAAVSLFIVWNFDLALKIPLIGRLIESGMRAGREFFEARPWVRRFSTIGLILVVFFPFQGTGSTNGSLLGRLLGLEKAQVFLCVCTGSFLSSLLIALGADLLLDIYRVNNALGLGLLAAILVTIIAAVVALRLRKKRLRERKSKARWW</sequence>
<feature type="transmembrane region" description="Helical" evidence="1">
    <location>
        <begin position="133"/>
        <end position="150"/>
    </location>
</feature>
<organism evidence="2 3">
    <name type="scientific">Methanoculleus receptaculi</name>
    <dbReference type="NCBI Taxonomy" id="394967"/>
    <lineage>
        <taxon>Archaea</taxon>
        <taxon>Methanobacteriati</taxon>
        <taxon>Methanobacteriota</taxon>
        <taxon>Stenosarchaea group</taxon>
        <taxon>Methanomicrobia</taxon>
        <taxon>Methanomicrobiales</taxon>
        <taxon>Methanomicrobiaceae</taxon>
        <taxon>Methanoculleus</taxon>
    </lineage>
</organism>
<evidence type="ECO:0000313" key="2">
    <source>
        <dbReference type="EMBL" id="WOX57655.1"/>
    </source>
</evidence>
<protein>
    <submittedName>
        <fullName evidence="2">Small multi-drug export protein</fullName>
    </submittedName>
</protein>
<dbReference type="EMBL" id="CP137642">
    <property type="protein sequence ID" value="WOX57655.1"/>
    <property type="molecule type" value="Genomic_DNA"/>
</dbReference>
<name>A0AAX4FV24_9EURY</name>
<evidence type="ECO:0000256" key="1">
    <source>
        <dbReference type="SAM" id="Phobius"/>
    </source>
</evidence>
<keyword evidence="1" id="KW-0472">Membrane</keyword>
<keyword evidence="3" id="KW-1185">Reference proteome</keyword>
<accession>A0AAX4FV24</accession>
<reference evidence="2 3" key="1">
    <citation type="submission" date="2023-10" db="EMBL/GenBank/DDBJ databases">
        <title>The complete genome sequence of Methanoculleus receptaculi DSM 18860.</title>
        <authorList>
            <person name="Lai S.-J."/>
            <person name="You Y.-T."/>
            <person name="Chen S.-C."/>
        </authorList>
    </citation>
    <scope>NUCLEOTIDE SEQUENCE [LARGE SCALE GENOMIC DNA]</scope>
    <source>
        <strain evidence="2 3">DSM 18860</strain>
    </source>
</reference>